<reference evidence="7 8" key="1">
    <citation type="submission" date="2023-09" db="EMBL/GenBank/DDBJ databases">
        <authorList>
            <person name="Rey-Velasco X."/>
        </authorList>
    </citation>
    <scope>NUCLEOTIDE SEQUENCE [LARGE SCALE GENOMIC DNA]</scope>
    <source>
        <strain evidence="7 8">W431</strain>
    </source>
</reference>
<dbReference type="SUPFAM" id="SSF88946">
    <property type="entry name" value="Sigma2 domain of RNA polymerase sigma factors"/>
    <property type="match status" value="1"/>
</dbReference>
<accession>A0ABU3A3G7</accession>
<dbReference type="NCBIfam" id="TIGR02937">
    <property type="entry name" value="sigma70-ECF"/>
    <property type="match status" value="1"/>
</dbReference>
<dbReference type="InterPro" id="IPR013324">
    <property type="entry name" value="RNA_pol_sigma_r3/r4-like"/>
</dbReference>
<keyword evidence="7" id="KW-0548">Nucleotidyltransferase</keyword>
<keyword evidence="5" id="KW-0804">Transcription</keyword>
<evidence type="ECO:0000256" key="5">
    <source>
        <dbReference type="ARBA" id="ARBA00023163"/>
    </source>
</evidence>
<dbReference type="InterPro" id="IPR013325">
    <property type="entry name" value="RNA_pol_sigma_r2"/>
</dbReference>
<keyword evidence="3" id="KW-0731">Sigma factor</keyword>
<dbReference type="GO" id="GO:0003899">
    <property type="term" value="F:DNA-directed RNA polymerase activity"/>
    <property type="evidence" value="ECO:0007669"/>
    <property type="project" value="UniProtKB-EC"/>
</dbReference>
<dbReference type="InterPro" id="IPR007630">
    <property type="entry name" value="RNA_pol_sigma70_r4"/>
</dbReference>
<dbReference type="EMBL" id="JAVRIF010000008">
    <property type="protein sequence ID" value="MDT0604721.1"/>
    <property type="molecule type" value="Genomic_DNA"/>
</dbReference>
<evidence type="ECO:0000256" key="4">
    <source>
        <dbReference type="ARBA" id="ARBA00023125"/>
    </source>
</evidence>
<keyword evidence="8" id="KW-1185">Reference proteome</keyword>
<dbReference type="PRINTS" id="PR00046">
    <property type="entry name" value="SIGMA70FCT"/>
</dbReference>
<proteinExistence type="inferred from homology"/>
<dbReference type="InterPro" id="IPR050813">
    <property type="entry name" value="Sigma-70_Factor"/>
</dbReference>
<protein>
    <submittedName>
        <fullName evidence="7">RNA polymerase factor sigma-32</fullName>
        <ecNumber evidence="7">2.7.7.6</ecNumber>
    </submittedName>
</protein>
<comment type="similarity">
    <text evidence="1">Belongs to the sigma-70 factor family.</text>
</comment>
<keyword evidence="4" id="KW-0238">DNA-binding</keyword>
<evidence type="ECO:0000313" key="8">
    <source>
        <dbReference type="Proteomes" id="UP001266357"/>
    </source>
</evidence>
<keyword evidence="2" id="KW-0805">Transcription regulation</keyword>
<dbReference type="InterPro" id="IPR007627">
    <property type="entry name" value="RNA_pol_sigma70_r2"/>
</dbReference>
<dbReference type="Proteomes" id="UP001266357">
    <property type="component" value="Unassembled WGS sequence"/>
</dbReference>
<comment type="caution">
    <text evidence="7">The sequence shown here is derived from an EMBL/GenBank/DDBJ whole genome shotgun (WGS) entry which is preliminary data.</text>
</comment>
<dbReference type="Gene3D" id="1.20.140.160">
    <property type="match status" value="1"/>
</dbReference>
<dbReference type="InterPro" id="IPR014284">
    <property type="entry name" value="RNA_pol_sigma-70_dom"/>
</dbReference>
<evidence type="ECO:0000256" key="1">
    <source>
        <dbReference type="ARBA" id="ARBA00007788"/>
    </source>
</evidence>
<dbReference type="Gene3D" id="1.20.120.1810">
    <property type="match status" value="1"/>
</dbReference>
<organism evidence="7 8">
    <name type="scientific">Thalassotalea castellviae</name>
    <dbReference type="NCBI Taxonomy" id="3075612"/>
    <lineage>
        <taxon>Bacteria</taxon>
        <taxon>Pseudomonadati</taxon>
        <taxon>Pseudomonadota</taxon>
        <taxon>Gammaproteobacteria</taxon>
        <taxon>Alteromonadales</taxon>
        <taxon>Colwelliaceae</taxon>
        <taxon>Thalassotalea</taxon>
    </lineage>
</organism>
<evidence type="ECO:0000256" key="2">
    <source>
        <dbReference type="ARBA" id="ARBA00023015"/>
    </source>
</evidence>
<dbReference type="InterPro" id="IPR000943">
    <property type="entry name" value="RNA_pol_sigma70"/>
</dbReference>
<dbReference type="SUPFAM" id="SSF88659">
    <property type="entry name" value="Sigma3 and sigma4 domains of RNA polymerase sigma factors"/>
    <property type="match status" value="1"/>
</dbReference>
<dbReference type="EC" id="2.7.7.6" evidence="7"/>
<evidence type="ECO:0000313" key="7">
    <source>
        <dbReference type="EMBL" id="MDT0604721.1"/>
    </source>
</evidence>
<dbReference type="RefSeq" id="WP_311583336.1">
    <property type="nucleotide sequence ID" value="NZ_JAVRIF010000008.1"/>
</dbReference>
<gene>
    <name evidence="7" type="ORF">RM573_14015</name>
</gene>
<dbReference type="PROSITE" id="PS00715">
    <property type="entry name" value="SIGMA70_1"/>
    <property type="match status" value="1"/>
</dbReference>
<dbReference type="NCBIfam" id="NF005143">
    <property type="entry name" value="PRK06596.1"/>
    <property type="match status" value="1"/>
</dbReference>
<dbReference type="Pfam" id="PF04542">
    <property type="entry name" value="Sigma70_r2"/>
    <property type="match status" value="1"/>
</dbReference>
<dbReference type="PANTHER" id="PTHR30376">
    <property type="entry name" value="SIGMA FACTOR RPOH HEAT SHOCK RELATED"/>
    <property type="match status" value="1"/>
</dbReference>
<keyword evidence="7" id="KW-0808">Transferase</keyword>
<name>A0ABU3A3G7_9GAMM</name>
<dbReference type="PANTHER" id="PTHR30376:SF3">
    <property type="entry name" value="RNA POLYMERASE SIGMA FACTOR RPOH"/>
    <property type="match status" value="1"/>
</dbReference>
<evidence type="ECO:0000259" key="6">
    <source>
        <dbReference type="PROSITE" id="PS00715"/>
    </source>
</evidence>
<feature type="domain" description="RNA polymerase sigma-70" evidence="6">
    <location>
        <begin position="76"/>
        <end position="89"/>
    </location>
</feature>
<evidence type="ECO:0000256" key="3">
    <source>
        <dbReference type="ARBA" id="ARBA00023082"/>
    </source>
</evidence>
<sequence length="285" mass="33040">MSIHLPISLQSSGSFDAYLNYVNSLPLLNEQQEKDLFLEYQENSDLQAAQKIVLSHLRFVAHIARSYKGYGLPLEDLVQEGTIGLMKSVKKFNLDFGVRLSSFAIHYIKAEIQEYVIRNWRLVKATTTKAKRKLFFNLRRLKAKTQWLTHQDKQQIAHKLDVDEADIDDMESHFSQSDIYVNSLAAHDDEAAVNSTEAFFEDKSEHFTSRLSQKEFNDKAIGKIKEIIKNLDERTQDIIVNRWLGIEKLPHKHFAEKYGVSQERIRQIEEKALALIKQKISLFDA</sequence>
<dbReference type="Pfam" id="PF04545">
    <property type="entry name" value="Sigma70_r4"/>
    <property type="match status" value="1"/>
</dbReference>